<dbReference type="RefSeq" id="XP_035685039.1">
    <property type="nucleotide sequence ID" value="XM_035829146.1"/>
</dbReference>
<feature type="region of interest" description="Disordered" evidence="1">
    <location>
        <begin position="151"/>
        <end position="203"/>
    </location>
</feature>
<dbReference type="PANTHER" id="PTHR21517">
    <property type="entry name" value="APICAL JUNCTION COMPONENT 1 HOMOLOG"/>
    <property type="match status" value="1"/>
</dbReference>
<evidence type="ECO:0000313" key="3">
    <source>
        <dbReference type="Proteomes" id="UP000001554"/>
    </source>
</evidence>
<protein>
    <submittedName>
        <fullName evidence="4">Apical junction component 1 homolog</fullName>
    </submittedName>
</protein>
<dbReference type="InterPro" id="IPR058586">
    <property type="entry name" value="Ajm-1"/>
</dbReference>
<keyword evidence="3" id="KW-1185">Reference proteome</keyword>
<dbReference type="PANTHER" id="PTHR21517:SF3">
    <property type="entry name" value="APICAL JUNCTION COMPONENT 1 HOMOLOG"/>
    <property type="match status" value="1"/>
</dbReference>
<sequence length="606" mass="67827">MVAEDSSPEQNRRFPRVAEPDSRESTPEHSPKAAGDHENERFNTTWSSSEMSIDLPSSEGRPESALPTLSPPLHRKTPPVITLSASPTRYAALTRSNPNLHEVGKPEDQNVTITITETPRLEAPFTGMKDLENQNEDVSLEDMLDSLLALGSRRSSKSGSQSPNDTRRLSEDRLANLVAETLPFERRASDPGKAATPDNQQLESTLISTNTTYDFAEALDALNTTSSSVDTSLMNTTSSSMDTTMDANTSSPKSLTSPFQTTSSFFETASSAAPDTTSGSFSASELRDMVTEELVTVRCSYSKCKRAAELKEAKQSYKSCHNCYTYYCSRDCRKNHWERHKRKCVFSQINSACKHILQHARTNEEVQKCFSRVARTGYLSRGRGAVMLSFPTLQDAQDFLNSGLPSLPTLPGYKTFRELESVQTEPKDPHTETLITMVTTYDPDVKMVVDVSVAVDTTNVKANLVPRREGPNIRQCAKIRLSERHIVKKTREEPADEIEAETMILTSPPGSPEKMAQISDRRSREICFINIQRNLRARGVILRHQYPDVYRKLCVYVEKNESFPPVTIYPRDTNTGKTFMCLIMPDSDPEILEWVQNPDLLEDIIA</sequence>
<feature type="compositionally biased region" description="Basic and acidic residues" evidence="1">
    <location>
        <begin position="165"/>
        <end position="174"/>
    </location>
</feature>
<dbReference type="Proteomes" id="UP000001554">
    <property type="component" value="Chromosome 8"/>
</dbReference>
<evidence type="ECO:0000256" key="1">
    <source>
        <dbReference type="SAM" id="MobiDB-lite"/>
    </source>
</evidence>
<dbReference type="AlphaFoldDB" id="A0A9J7N002"/>
<reference evidence="4" key="2">
    <citation type="submission" date="2025-08" db="UniProtKB">
        <authorList>
            <consortium name="RefSeq"/>
        </authorList>
    </citation>
    <scope>IDENTIFICATION</scope>
    <source>
        <strain evidence="4">S238N-H82</strain>
        <tissue evidence="4">Testes</tissue>
    </source>
</reference>
<dbReference type="SUPFAM" id="SSF144232">
    <property type="entry name" value="HIT/MYND zinc finger-like"/>
    <property type="match status" value="1"/>
</dbReference>
<feature type="compositionally biased region" description="Low complexity" evidence="1">
    <location>
        <begin position="237"/>
        <end position="251"/>
    </location>
</feature>
<feature type="compositionally biased region" description="Basic and acidic residues" evidence="1">
    <location>
        <begin position="10"/>
        <end position="41"/>
    </location>
</feature>
<dbReference type="Gene3D" id="6.10.140.2220">
    <property type="match status" value="1"/>
</dbReference>
<name>A0A9J7N002_BRAFL</name>
<dbReference type="GO" id="GO:0045216">
    <property type="term" value="P:cell-cell junction organization"/>
    <property type="evidence" value="ECO:0007669"/>
    <property type="project" value="InterPro"/>
</dbReference>
<feature type="domain" description="Apical junction molecule ajm1 alpha/beta" evidence="2">
    <location>
        <begin position="345"/>
        <end position="458"/>
    </location>
</feature>
<organism evidence="3 4">
    <name type="scientific">Branchiostoma floridae</name>
    <name type="common">Florida lancelet</name>
    <name type="synonym">Amphioxus</name>
    <dbReference type="NCBI Taxonomy" id="7739"/>
    <lineage>
        <taxon>Eukaryota</taxon>
        <taxon>Metazoa</taxon>
        <taxon>Chordata</taxon>
        <taxon>Cephalochordata</taxon>
        <taxon>Leptocardii</taxon>
        <taxon>Amphioxiformes</taxon>
        <taxon>Branchiostomatidae</taxon>
        <taxon>Branchiostoma</taxon>
    </lineage>
</organism>
<dbReference type="KEGG" id="bfo:118421693"/>
<dbReference type="Pfam" id="PF26649">
    <property type="entry name" value="Ajm-1"/>
    <property type="match status" value="1"/>
</dbReference>
<evidence type="ECO:0000313" key="4">
    <source>
        <dbReference type="RefSeq" id="XP_035685039.1"/>
    </source>
</evidence>
<evidence type="ECO:0000259" key="2">
    <source>
        <dbReference type="Pfam" id="PF26649"/>
    </source>
</evidence>
<reference evidence="3" key="1">
    <citation type="journal article" date="2020" name="Nat. Ecol. Evol.">
        <title>Deeply conserved synteny resolves early events in vertebrate evolution.</title>
        <authorList>
            <person name="Simakov O."/>
            <person name="Marletaz F."/>
            <person name="Yue J.X."/>
            <person name="O'Connell B."/>
            <person name="Jenkins J."/>
            <person name="Brandt A."/>
            <person name="Calef R."/>
            <person name="Tung C.H."/>
            <person name="Huang T.K."/>
            <person name="Schmutz J."/>
            <person name="Satoh N."/>
            <person name="Yu J.K."/>
            <person name="Putnam N.H."/>
            <person name="Green R.E."/>
            <person name="Rokhsar D.S."/>
        </authorList>
    </citation>
    <scope>NUCLEOTIDE SEQUENCE [LARGE SCALE GENOMIC DNA]</scope>
    <source>
        <strain evidence="3">S238N-H82</strain>
    </source>
</reference>
<feature type="region of interest" description="Disordered" evidence="1">
    <location>
        <begin position="1"/>
        <end position="86"/>
    </location>
</feature>
<dbReference type="InterPro" id="IPR038825">
    <property type="entry name" value="Apical_junction"/>
</dbReference>
<accession>A0A9J7N002</accession>
<proteinExistence type="predicted"/>
<feature type="compositionally biased region" description="Polar residues" evidence="1">
    <location>
        <begin position="42"/>
        <end position="51"/>
    </location>
</feature>
<feature type="compositionally biased region" description="Low complexity" evidence="1">
    <location>
        <begin position="151"/>
        <end position="162"/>
    </location>
</feature>
<gene>
    <name evidence="4" type="primary">LOC118421693</name>
</gene>
<dbReference type="OrthoDB" id="6431454at2759"/>
<feature type="region of interest" description="Disordered" evidence="1">
    <location>
        <begin position="237"/>
        <end position="256"/>
    </location>
</feature>
<dbReference type="GeneID" id="118421693"/>